<accession>A0A4Y2I2D0</accession>
<reference evidence="1 2" key="1">
    <citation type="journal article" date="2019" name="Sci. Rep.">
        <title>Orb-weaving spider Araneus ventricosus genome elucidates the spidroin gene catalogue.</title>
        <authorList>
            <person name="Kono N."/>
            <person name="Nakamura H."/>
            <person name="Ohtoshi R."/>
            <person name="Moran D.A.P."/>
            <person name="Shinohara A."/>
            <person name="Yoshida Y."/>
            <person name="Fujiwara M."/>
            <person name="Mori M."/>
            <person name="Tomita M."/>
            <person name="Arakawa K."/>
        </authorList>
    </citation>
    <scope>NUCLEOTIDE SEQUENCE [LARGE SCALE GENOMIC DNA]</scope>
</reference>
<keyword evidence="2" id="KW-1185">Reference proteome</keyword>
<evidence type="ECO:0000313" key="1">
    <source>
        <dbReference type="EMBL" id="GBM71622.1"/>
    </source>
</evidence>
<dbReference type="EMBL" id="BGPR01002324">
    <property type="protein sequence ID" value="GBM71622.1"/>
    <property type="molecule type" value="Genomic_DNA"/>
</dbReference>
<sequence>MSKEFGTSHLIETIPYDIAQIVDRVEVEISANYDKVKKYSSKEIKTESRTVSTTYRLEYQTTGYYLARRCLQDKKLQISSMNGYQA</sequence>
<protein>
    <submittedName>
        <fullName evidence="1">Uncharacterized protein</fullName>
    </submittedName>
</protein>
<name>A0A4Y2I2D0_ARAVE</name>
<gene>
    <name evidence="1" type="ORF">AVEN_5224_1</name>
</gene>
<dbReference type="AlphaFoldDB" id="A0A4Y2I2D0"/>
<dbReference type="Proteomes" id="UP000499080">
    <property type="component" value="Unassembled WGS sequence"/>
</dbReference>
<organism evidence="1 2">
    <name type="scientific">Araneus ventricosus</name>
    <name type="common">Orbweaver spider</name>
    <name type="synonym">Epeira ventricosa</name>
    <dbReference type="NCBI Taxonomy" id="182803"/>
    <lineage>
        <taxon>Eukaryota</taxon>
        <taxon>Metazoa</taxon>
        <taxon>Ecdysozoa</taxon>
        <taxon>Arthropoda</taxon>
        <taxon>Chelicerata</taxon>
        <taxon>Arachnida</taxon>
        <taxon>Araneae</taxon>
        <taxon>Araneomorphae</taxon>
        <taxon>Entelegynae</taxon>
        <taxon>Araneoidea</taxon>
        <taxon>Araneidae</taxon>
        <taxon>Araneus</taxon>
    </lineage>
</organism>
<proteinExistence type="predicted"/>
<comment type="caution">
    <text evidence="1">The sequence shown here is derived from an EMBL/GenBank/DDBJ whole genome shotgun (WGS) entry which is preliminary data.</text>
</comment>
<dbReference type="OrthoDB" id="8963689at2759"/>
<evidence type="ECO:0000313" key="2">
    <source>
        <dbReference type="Proteomes" id="UP000499080"/>
    </source>
</evidence>